<evidence type="ECO:0000313" key="2">
    <source>
        <dbReference type="Proteomes" id="UP000646877"/>
    </source>
</evidence>
<gene>
    <name evidence="1" type="ORF">F9Y85_05015</name>
</gene>
<evidence type="ECO:0000313" key="1">
    <source>
        <dbReference type="EMBL" id="NLR20687.1"/>
    </source>
</evidence>
<name>A0A8I2H2N2_9GAMM</name>
<dbReference type="EMBL" id="WEIA01000002">
    <property type="protein sequence ID" value="NLR20687.1"/>
    <property type="molecule type" value="Genomic_DNA"/>
</dbReference>
<organism evidence="1 2">
    <name type="scientific">Pseudoalteromonas maricaloris</name>
    <dbReference type="NCBI Taxonomy" id="184924"/>
    <lineage>
        <taxon>Bacteria</taxon>
        <taxon>Pseudomonadati</taxon>
        <taxon>Pseudomonadota</taxon>
        <taxon>Gammaproteobacteria</taxon>
        <taxon>Alteromonadales</taxon>
        <taxon>Pseudoalteromonadaceae</taxon>
        <taxon>Pseudoalteromonas</taxon>
    </lineage>
</organism>
<proteinExistence type="predicted"/>
<protein>
    <submittedName>
        <fullName evidence="1">Uncharacterized protein</fullName>
    </submittedName>
</protein>
<dbReference type="AlphaFoldDB" id="A0A8I2H2N2"/>
<accession>A0A8I2H2N2</accession>
<reference evidence="1" key="1">
    <citation type="submission" date="2019-10" db="EMBL/GenBank/DDBJ databases">
        <authorList>
            <person name="Paulsen S."/>
        </authorList>
    </citation>
    <scope>NUCLEOTIDE SEQUENCE</scope>
    <source>
        <strain evidence="1">LMG 19692</strain>
    </source>
</reference>
<comment type="caution">
    <text evidence="1">The sequence shown here is derived from an EMBL/GenBank/DDBJ whole genome shotgun (WGS) entry which is preliminary data.</text>
</comment>
<dbReference type="Proteomes" id="UP000646877">
    <property type="component" value="Unassembled WGS sequence"/>
</dbReference>
<sequence length="72" mass="8106">MLLHGFFVAEGFAIGAKCSVYRQTFSYLSARQCDTCKFFTLRSNRDKANFKAGLLTLNSPATEAVQHTPLWE</sequence>